<comment type="caution">
    <text evidence="6">The sequence shown here is derived from an EMBL/GenBank/DDBJ whole genome shotgun (WGS) entry which is preliminary data.</text>
</comment>
<dbReference type="PROSITE" id="PS00893">
    <property type="entry name" value="NUDIX_BOX"/>
    <property type="match status" value="1"/>
</dbReference>
<evidence type="ECO:0000256" key="2">
    <source>
        <dbReference type="ARBA" id="ARBA00022801"/>
    </source>
</evidence>
<evidence type="ECO:0000256" key="4">
    <source>
        <dbReference type="RuleBase" id="RU003476"/>
    </source>
</evidence>
<dbReference type="GO" id="GO:0016787">
    <property type="term" value="F:hydrolase activity"/>
    <property type="evidence" value="ECO:0007669"/>
    <property type="project" value="UniProtKB-KW"/>
</dbReference>
<accession>A0A0W0HEN1</accession>
<dbReference type="SUPFAM" id="SSF55811">
    <property type="entry name" value="Nudix"/>
    <property type="match status" value="1"/>
</dbReference>
<dbReference type="InterPro" id="IPR020084">
    <property type="entry name" value="NUDIX_hydrolase_CS"/>
</dbReference>
<evidence type="ECO:0000313" key="6">
    <source>
        <dbReference type="EMBL" id="KTB59245.1"/>
    </source>
</evidence>
<dbReference type="EMBL" id="LKEJ01000150">
    <property type="protein sequence ID" value="KTB59245.1"/>
    <property type="molecule type" value="Genomic_DNA"/>
</dbReference>
<dbReference type="Proteomes" id="UP000053048">
    <property type="component" value="Unassembled WGS sequence"/>
</dbReference>
<protein>
    <submittedName>
        <fullName evidence="6">DNA mismatch repair protein MutT</fullName>
    </submittedName>
</protein>
<dbReference type="Gene3D" id="3.90.79.10">
    <property type="entry name" value="Nucleoside Triphosphate Pyrophosphohydrolase"/>
    <property type="match status" value="1"/>
</dbReference>
<dbReference type="PRINTS" id="PR00502">
    <property type="entry name" value="NUDIXFAMILY"/>
</dbReference>
<evidence type="ECO:0000259" key="5">
    <source>
        <dbReference type="PROSITE" id="PS51462"/>
    </source>
</evidence>
<organism evidence="6 7">
    <name type="scientific">Pseudomonas viridiflava ICMP 13104</name>
    <dbReference type="NCBI Taxonomy" id="1198305"/>
    <lineage>
        <taxon>Bacteria</taxon>
        <taxon>Pseudomonadati</taxon>
        <taxon>Pseudomonadota</taxon>
        <taxon>Gammaproteobacteria</taxon>
        <taxon>Pseudomonadales</taxon>
        <taxon>Pseudomonadaceae</taxon>
        <taxon>Pseudomonas</taxon>
    </lineage>
</organism>
<keyword evidence="7" id="KW-1185">Reference proteome</keyword>
<keyword evidence="2 4" id="KW-0378">Hydrolase</keyword>
<dbReference type="PANTHER" id="PTHR43046:SF12">
    <property type="entry name" value="GDP-MANNOSE MANNOSYL HYDROLASE"/>
    <property type="match status" value="1"/>
</dbReference>
<dbReference type="InterPro" id="IPR015797">
    <property type="entry name" value="NUDIX_hydrolase-like_dom_sf"/>
</dbReference>
<evidence type="ECO:0000256" key="3">
    <source>
        <dbReference type="ARBA" id="ARBA00022842"/>
    </source>
</evidence>
<gene>
    <name evidence="6" type="ORF">AO067_22885</name>
</gene>
<dbReference type="PROSITE" id="PS51462">
    <property type="entry name" value="NUDIX"/>
    <property type="match status" value="1"/>
</dbReference>
<dbReference type="AlphaFoldDB" id="A0A0W0HEN1"/>
<sequence>MRERKSARLLVISPARTVLLFRFQHKEGALAGRNYWATPGGGVEDGETFEAAAIRELREETGIRVNSIAEHIADRSFPMLLPCGETVLAVERYYIVHAESQALSRSEWTQQETQIMTEHHWWSAEELKSTAEIVWPESLLQMLEDIEVIEQKLS</sequence>
<reference evidence="6 7" key="1">
    <citation type="submission" date="2015-09" db="EMBL/GenBank/DDBJ databases">
        <title>Genome sequence of ICMP 13104.</title>
        <authorList>
            <person name="Visnovsky S."/>
            <person name="Lu A."/>
            <person name="Panda P."/>
            <person name="Pitman A."/>
        </authorList>
    </citation>
    <scope>NUCLEOTIDE SEQUENCE [LARGE SCALE GENOMIC DNA]</scope>
    <source>
        <strain evidence="6 7">ICMP 13104</strain>
    </source>
</reference>
<evidence type="ECO:0000313" key="7">
    <source>
        <dbReference type="Proteomes" id="UP000053048"/>
    </source>
</evidence>
<dbReference type="PANTHER" id="PTHR43046">
    <property type="entry name" value="GDP-MANNOSE MANNOSYL HYDROLASE"/>
    <property type="match status" value="1"/>
</dbReference>
<dbReference type="Pfam" id="PF00293">
    <property type="entry name" value="NUDIX"/>
    <property type="match status" value="1"/>
</dbReference>
<proteinExistence type="inferred from homology"/>
<evidence type="ECO:0000256" key="1">
    <source>
        <dbReference type="ARBA" id="ARBA00001946"/>
    </source>
</evidence>
<keyword evidence="3" id="KW-0460">Magnesium</keyword>
<dbReference type="InterPro" id="IPR000086">
    <property type="entry name" value="NUDIX_hydrolase_dom"/>
</dbReference>
<comment type="similarity">
    <text evidence="4">Belongs to the Nudix hydrolase family.</text>
</comment>
<name>A0A0W0HEN1_PSEVI</name>
<comment type="cofactor">
    <cofactor evidence="1">
        <name>Mg(2+)</name>
        <dbReference type="ChEBI" id="CHEBI:18420"/>
    </cofactor>
</comment>
<dbReference type="CDD" id="cd04685">
    <property type="entry name" value="NUDIX_Hydrolase"/>
    <property type="match status" value="1"/>
</dbReference>
<dbReference type="InterPro" id="IPR020476">
    <property type="entry name" value="Nudix_hydrolase"/>
</dbReference>
<feature type="domain" description="Nudix hydrolase" evidence="5">
    <location>
        <begin position="1"/>
        <end position="143"/>
    </location>
</feature>